<dbReference type="UniPathway" id="UPA00248">
    <property type="reaction ID" value="UER00314"/>
</dbReference>
<dbReference type="PANTHER" id="PTHR11558:SF11">
    <property type="entry name" value="SPERMIDINE SYNTHASE"/>
    <property type="match status" value="1"/>
</dbReference>
<dbReference type="InterPro" id="IPR037163">
    <property type="entry name" value="Spermidine_synt_N_sf"/>
</dbReference>
<evidence type="ECO:0000256" key="7">
    <source>
        <dbReference type="RuleBase" id="RU003837"/>
    </source>
</evidence>
<dbReference type="EC" id="2.5.1.16" evidence="4"/>
<dbReference type="PROSITE" id="PS01330">
    <property type="entry name" value="PABS_1"/>
    <property type="match status" value="1"/>
</dbReference>
<dbReference type="InterPro" id="IPR030373">
    <property type="entry name" value="PABS_CS"/>
</dbReference>
<comment type="catalytic activity">
    <reaction evidence="4 7">
        <text>S-adenosyl 3-(methylsulfanyl)propylamine + putrescine = S-methyl-5'-thioadenosine + spermidine + H(+)</text>
        <dbReference type="Rhea" id="RHEA:12721"/>
        <dbReference type="ChEBI" id="CHEBI:15378"/>
        <dbReference type="ChEBI" id="CHEBI:17509"/>
        <dbReference type="ChEBI" id="CHEBI:57443"/>
        <dbReference type="ChEBI" id="CHEBI:57834"/>
        <dbReference type="ChEBI" id="CHEBI:326268"/>
        <dbReference type="EC" id="2.5.1.16"/>
    </reaction>
</comment>
<keyword evidence="10" id="KW-1185">Reference proteome</keyword>
<dbReference type="GO" id="GO:0008295">
    <property type="term" value="P:spermidine biosynthetic process"/>
    <property type="evidence" value="ECO:0007669"/>
    <property type="project" value="UniProtKB-UniRule"/>
</dbReference>
<dbReference type="NCBIfam" id="TIGR00417">
    <property type="entry name" value="speE"/>
    <property type="match status" value="1"/>
</dbReference>
<feature type="domain" description="PABS" evidence="8">
    <location>
        <begin position="1"/>
        <end position="233"/>
    </location>
</feature>
<dbReference type="CDD" id="cd02440">
    <property type="entry name" value="AdoMet_MTases"/>
    <property type="match status" value="1"/>
</dbReference>
<name>A0A1L8D0P9_9THEO</name>
<proteinExistence type="inferred from homology"/>
<evidence type="ECO:0000256" key="3">
    <source>
        <dbReference type="ARBA" id="ARBA00023115"/>
    </source>
</evidence>
<feature type="binding site" evidence="4">
    <location>
        <position position="29"/>
    </location>
    <ligand>
        <name>S-methyl-5'-thioadenosine</name>
        <dbReference type="ChEBI" id="CHEBI:17509"/>
    </ligand>
</feature>
<dbReference type="Proteomes" id="UP000187338">
    <property type="component" value="Unassembled WGS sequence"/>
</dbReference>
<comment type="similarity">
    <text evidence="1 4 6">Belongs to the spermidine/spermine synthase family.</text>
</comment>
<feature type="binding site" evidence="4">
    <location>
        <position position="60"/>
    </location>
    <ligand>
        <name>spermidine</name>
        <dbReference type="ChEBI" id="CHEBI:57834"/>
    </ligand>
</feature>
<dbReference type="Gene3D" id="3.40.50.150">
    <property type="entry name" value="Vaccinia Virus protein VP39"/>
    <property type="match status" value="1"/>
</dbReference>
<feature type="binding site" evidence="4">
    <location>
        <position position="160"/>
    </location>
    <ligand>
        <name>S-methyl-5'-thioadenosine</name>
        <dbReference type="ChEBI" id="CHEBI:17509"/>
    </ligand>
</feature>
<dbReference type="InterPro" id="IPR001045">
    <property type="entry name" value="Spermi_synthase"/>
</dbReference>
<organism evidence="9 10">
    <name type="scientific">Carboxydothermus islandicus</name>
    <dbReference type="NCBI Taxonomy" id="661089"/>
    <lineage>
        <taxon>Bacteria</taxon>
        <taxon>Bacillati</taxon>
        <taxon>Bacillota</taxon>
        <taxon>Clostridia</taxon>
        <taxon>Thermoanaerobacterales</taxon>
        <taxon>Thermoanaerobacteraceae</taxon>
        <taxon>Carboxydothermus</taxon>
    </lineage>
</organism>
<dbReference type="NCBIfam" id="NF037959">
    <property type="entry name" value="MFS_SpdSyn"/>
    <property type="match status" value="1"/>
</dbReference>
<feature type="active site" description="Proton acceptor" evidence="4 5">
    <location>
        <position position="153"/>
    </location>
</feature>
<feature type="binding site" evidence="4">
    <location>
        <position position="104"/>
    </location>
    <ligand>
        <name>S-methyl-5'-thioadenosine</name>
        <dbReference type="ChEBI" id="CHEBI:17509"/>
    </ligand>
</feature>
<comment type="caution">
    <text evidence="4">Lacks conserved residue(s) required for the propagation of feature annotation.</text>
</comment>
<keyword evidence="3 4" id="KW-0620">Polyamine biosynthesis</keyword>
<dbReference type="SUPFAM" id="SSF53335">
    <property type="entry name" value="S-adenosyl-L-methionine-dependent methyltransferases"/>
    <property type="match status" value="1"/>
</dbReference>
<dbReference type="HAMAP" id="MF_00198">
    <property type="entry name" value="Spermidine_synth"/>
    <property type="match status" value="1"/>
</dbReference>
<comment type="pathway">
    <text evidence="4">Amine and polyamine biosynthesis; spermidine biosynthesis; spermidine from putrescine: step 1/1.</text>
</comment>
<comment type="subunit">
    <text evidence="4">Homodimer or homotetramer.</text>
</comment>
<dbReference type="AlphaFoldDB" id="A0A1L8D0P9"/>
<evidence type="ECO:0000313" key="9">
    <source>
        <dbReference type="EMBL" id="GAV24713.1"/>
    </source>
</evidence>
<dbReference type="Gene3D" id="2.30.140.10">
    <property type="entry name" value="Spermidine synthase, tetramerisation domain"/>
    <property type="match status" value="1"/>
</dbReference>
<dbReference type="PANTHER" id="PTHR11558">
    <property type="entry name" value="SPERMIDINE/SPERMINE SYNTHASE"/>
    <property type="match status" value="1"/>
</dbReference>
<keyword evidence="2 4" id="KW-0808">Transferase</keyword>
<dbReference type="RefSeq" id="WP_077177415.1">
    <property type="nucleotide sequence ID" value="NZ_BDJL01000016.1"/>
</dbReference>
<evidence type="ECO:0000256" key="4">
    <source>
        <dbReference type="HAMAP-Rule" id="MF_00198"/>
    </source>
</evidence>
<gene>
    <name evidence="4" type="primary">speE</name>
    <name evidence="9" type="ORF">ciss_06460</name>
</gene>
<feature type="binding site" evidence="4">
    <location>
        <begin position="135"/>
        <end position="136"/>
    </location>
    <ligand>
        <name>S-methyl-5'-thioadenosine</name>
        <dbReference type="ChEBI" id="CHEBI:17509"/>
    </ligand>
</feature>
<dbReference type="Pfam" id="PF17284">
    <property type="entry name" value="Spermine_synt_N"/>
    <property type="match status" value="1"/>
</dbReference>
<evidence type="ECO:0000256" key="2">
    <source>
        <dbReference type="ARBA" id="ARBA00022679"/>
    </source>
</evidence>
<dbReference type="InterPro" id="IPR030374">
    <property type="entry name" value="PABS"/>
</dbReference>
<sequence length="273" mass="31124">MWYIEKHNENYQVGWRVSDILYQKKTPYQNLAIVEFAEFGRALILDDAVQTTVKDEFVYHEMLVHPAAFTHKSPRRALIIGGGDGGTLREVLKHKTIEKVDLVEIDEEVVKASKEFLPSLSESFNDPRVEVIIDDGIRYVKKIKNYYDLIFVDASDPVGPAVVLYSEEFYRSLFDALTADGIAAVQSESPNFYPDIFVKIVTTLRDIFPKVNVALAPVPSYISGFFAFTVASKVYNPKEITPSITFSTKYYNEEIHKACFALPNFILDMLKIR</sequence>
<evidence type="ECO:0000313" key="10">
    <source>
        <dbReference type="Proteomes" id="UP000187338"/>
    </source>
</evidence>
<dbReference type="InterPro" id="IPR029063">
    <property type="entry name" value="SAM-dependent_MTases_sf"/>
</dbReference>
<comment type="function">
    <text evidence="4">Catalyzes the irreversible transfer of a propylamine group from the amino donor S-adenosylmethioninamine (decarboxy-AdoMet) to putrescine (1,4-diaminobutane) to yield spermidine.</text>
</comment>
<evidence type="ECO:0000259" key="8">
    <source>
        <dbReference type="PROSITE" id="PS51006"/>
    </source>
</evidence>
<evidence type="ECO:0000256" key="1">
    <source>
        <dbReference type="ARBA" id="ARBA00007867"/>
    </source>
</evidence>
<dbReference type="GO" id="GO:0004766">
    <property type="term" value="F:spermidine synthase activity"/>
    <property type="evidence" value="ECO:0007669"/>
    <property type="project" value="UniProtKB-UniRule"/>
</dbReference>
<dbReference type="EMBL" id="BDJL01000016">
    <property type="protein sequence ID" value="GAV24713.1"/>
    <property type="molecule type" value="Genomic_DNA"/>
</dbReference>
<dbReference type="PROSITE" id="PS51006">
    <property type="entry name" value="PABS_2"/>
    <property type="match status" value="1"/>
</dbReference>
<feature type="binding site" evidence="4">
    <location>
        <position position="84"/>
    </location>
    <ligand>
        <name>spermidine</name>
        <dbReference type="ChEBI" id="CHEBI:57834"/>
    </ligand>
</feature>
<accession>A0A1L8D0P9</accession>
<dbReference type="InterPro" id="IPR035246">
    <property type="entry name" value="Spermidine_synt_N"/>
</dbReference>
<evidence type="ECO:0000256" key="6">
    <source>
        <dbReference type="RuleBase" id="RU003836"/>
    </source>
</evidence>
<evidence type="ECO:0000256" key="5">
    <source>
        <dbReference type="PROSITE-ProRule" id="PRU00354"/>
    </source>
</evidence>
<dbReference type="NCBIfam" id="NF002010">
    <property type="entry name" value="PRK00811.1"/>
    <property type="match status" value="1"/>
</dbReference>
<reference evidence="10" key="1">
    <citation type="submission" date="2016-12" db="EMBL/GenBank/DDBJ databases">
        <title>Draft Genome Sequences od Carboxydothermus pertinax and islandicus, Hydrogenogenic Carboxydotrophic Bacteria.</title>
        <authorList>
            <person name="Fukuyama Y."/>
            <person name="Ohmae K."/>
            <person name="Yoneda Y."/>
            <person name="Yoshida T."/>
            <person name="Sako Y."/>
        </authorList>
    </citation>
    <scope>NUCLEOTIDE SEQUENCE [LARGE SCALE GENOMIC DNA]</scope>
    <source>
        <strain evidence="10">SET</strain>
    </source>
</reference>
<keyword evidence="4 7" id="KW-0745">Spermidine biosynthesis</keyword>
<dbReference type="Pfam" id="PF01564">
    <property type="entry name" value="Spermine_synth"/>
    <property type="match status" value="1"/>
</dbReference>
<dbReference type="STRING" id="661089.ciss_06460"/>
<dbReference type="OrthoDB" id="9793120at2"/>
<comment type="caution">
    <text evidence="9">The sequence shown here is derived from an EMBL/GenBank/DDBJ whole genome shotgun (WGS) entry which is preliminary data.</text>
</comment>
<protein>
    <recommendedName>
        <fullName evidence="4">Polyamine aminopropyltransferase</fullName>
    </recommendedName>
    <alternativeName>
        <fullName evidence="4">Putrescine aminopropyltransferase</fullName>
        <shortName evidence="4">PAPT</shortName>
    </alternativeName>
    <alternativeName>
        <fullName evidence="4">Spermidine synthase</fullName>
        <shortName evidence="4">SPDS</shortName>
        <shortName evidence="4">SPDSY</shortName>
        <ecNumber evidence="4">2.5.1.16</ecNumber>
    </alternativeName>
</protein>